<dbReference type="GO" id="GO:0046872">
    <property type="term" value="F:metal ion binding"/>
    <property type="evidence" value="ECO:0007669"/>
    <property type="project" value="UniProtKB-KW"/>
</dbReference>
<dbReference type="AlphaFoldDB" id="A0AA46NCV0"/>
<gene>
    <name evidence="7" type="ORF">NGX11_10990</name>
</gene>
<dbReference type="Pfam" id="PF14464">
    <property type="entry name" value="Prok-JAB"/>
    <property type="match status" value="1"/>
</dbReference>
<keyword evidence="3" id="KW-0378">Hydrolase</keyword>
<dbReference type="GO" id="GO:0006508">
    <property type="term" value="P:proteolysis"/>
    <property type="evidence" value="ECO:0007669"/>
    <property type="project" value="UniProtKB-KW"/>
</dbReference>
<evidence type="ECO:0000256" key="3">
    <source>
        <dbReference type="ARBA" id="ARBA00022801"/>
    </source>
</evidence>
<feature type="domain" description="JAB" evidence="6">
    <location>
        <begin position="24"/>
        <end position="136"/>
    </location>
</feature>
<dbReference type="EMBL" id="CP099557">
    <property type="protein sequence ID" value="UYF44475.1"/>
    <property type="molecule type" value="Genomic_DNA"/>
</dbReference>
<protein>
    <submittedName>
        <fullName evidence="7">Mov34/MPN/PAD-1 family protein</fullName>
    </submittedName>
</protein>
<evidence type="ECO:0000256" key="1">
    <source>
        <dbReference type="ARBA" id="ARBA00022670"/>
    </source>
</evidence>
<dbReference type="SUPFAM" id="SSF102712">
    <property type="entry name" value="JAB1/MPN domain"/>
    <property type="match status" value="1"/>
</dbReference>
<geneLocation type="plasmid" evidence="7 8">
    <name>pCNAC48</name>
</geneLocation>
<dbReference type="Gene3D" id="3.40.140.10">
    <property type="entry name" value="Cytidine Deaminase, domain 2"/>
    <property type="match status" value="1"/>
</dbReference>
<proteinExistence type="predicted"/>
<name>A0AA46NCV0_9BACT</name>
<evidence type="ECO:0000313" key="8">
    <source>
        <dbReference type="Proteomes" id="UP001164100"/>
    </source>
</evidence>
<keyword evidence="4" id="KW-0862">Zinc</keyword>
<dbReference type="Proteomes" id="UP001164100">
    <property type="component" value="Plasmid pCNAC48"/>
</dbReference>
<dbReference type="GO" id="GO:0008237">
    <property type="term" value="F:metallopeptidase activity"/>
    <property type="evidence" value="ECO:0007669"/>
    <property type="project" value="UniProtKB-KW"/>
</dbReference>
<dbReference type="InterPro" id="IPR028090">
    <property type="entry name" value="JAB_dom_prok"/>
</dbReference>
<evidence type="ECO:0000256" key="2">
    <source>
        <dbReference type="ARBA" id="ARBA00022723"/>
    </source>
</evidence>
<evidence type="ECO:0000256" key="5">
    <source>
        <dbReference type="ARBA" id="ARBA00023049"/>
    </source>
</evidence>
<organism evidence="7 8">
    <name type="scientific">Aliarcobacter cryaerophilus</name>
    <dbReference type="NCBI Taxonomy" id="28198"/>
    <lineage>
        <taxon>Bacteria</taxon>
        <taxon>Pseudomonadati</taxon>
        <taxon>Campylobacterota</taxon>
        <taxon>Epsilonproteobacteria</taxon>
        <taxon>Campylobacterales</taxon>
        <taxon>Arcobacteraceae</taxon>
        <taxon>Aliarcobacter</taxon>
    </lineage>
</organism>
<keyword evidence="7" id="KW-0614">Plasmid</keyword>
<evidence type="ECO:0000313" key="7">
    <source>
        <dbReference type="EMBL" id="UYF44475.1"/>
    </source>
</evidence>
<keyword evidence="1" id="KW-0645">Protease</keyword>
<keyword evidence="2" id="KW-0479">Metal-binding</keyword>
<evidence type="ECO:0000259" key="6">
    <source>
        <dbReference type="Pfam" id="PF14464"/>
    </source>
</evidence>
<sequence length="155" mass="18460">MKTIKFTSKSLIINIDRKLVNELLSYRQKKDRDSETGGVLMGELYPNSNRIQITHILVCKHTTNSRYELELNVACLQKQMNKIWEDSNGTITYLGDWHTHPEFNPKPSYVDYTTFIKNYYTSKFEQNLLLYIILGQEEKIWFKSFNGFQFRKINF</sequence>
<keyword evidence="5" id="KW-0482">Metalloprotease</keyword>
<accession>A0AA46NCV0</accession>
<reference evidence="7" key="1">
    <citation type="journal article" date="2022" name="Front. Microbiol.">
        <title>Species classification and novel plasmid identifications in Arcobacter cryaerophilus and Arcobacter cryaerophilus-like organisms.</title>
        <authorList>
            <person name="Zhou G."/>
            <person name="Wang M."/>
            <person name="Wang H."/>
            <person name="Chen X."/>
            <person name="Gu Y."/>
            <person name="Shao Z."/>
            <person name="Zhang J."/>
            <person name="Zhang M."/>
        </authorList>
    </citation>
    <scope>NUCLEOTIDE SEQUENCE</scope>
    <source>
        <strain evidence="7">ICDCAC48</strain>
    </source>
</reference>
<evidence type="ECO:0000256" key="4">
    <source>
        <dbReference type="ARBA" id="ARBA00022833"/>
    </source>
</evidence>
<dbReference type="RefSeq" id="WP_263515132.1">
    <property type="nucleotide sequence ID" value="NZ_CP099557.1"/>
</dbReference>